<organism evidence="1 2">
    <name type="scientific">Acaulospora morrowiae</name>
    <dbReference type="NCBI Taxonomy" id="94023"/>
    <lineage>
        <taxon>Eukaryota</taxon>
        <taxon>Fungi</taxon>
        <taxon>Fungi incertae sedis</taxon>
        <taxon>Mucoromycota</taxon>
        <taxon>Glomeromycotina</taxon>
        <taxon>Glomeromycetes</taxon>
        <taxon>Diversisporales</taxon>
        <taxon>Acaulosporaceae</taxon>
        <taxon>Acaulospora</taxon>
    </lineage>
</organism>
<feature type="non-terminal residue" evidence="1">
    <location>
        <position position="1"/>
    </location>
</feature>
<name>A0A9N9IKS9_9GLOM</name>
<comment type="caution">
    <text evidence="1">The sequence shown here is derived from an EMBL/GenBank/DDBJ whole genome shotgun (WGS) entry which is preliminary data.</text>
</comment>
<evidence type="ECO:0000313" key="1">
    <source>
        <dbReference type="EMBL" id="CAG8741438.1"/>
    </source>
</evidence>
<keyword evidence="2" id="KW-1185">Reference proteome</keyword>
<gene>
    <name evidence="1" type="ORF">AMORRO_LOCUS14740</name>
</gene>
<dbReference type="Proteomes" id="UP000789342">
    <property type="component" value="Unassembled WGS sequence"/>
</dbReference>
<proteinExistence type="predicted"/>
<dbReference type="EMBL" id="CAJVPV010030752">
    <property type="protein sequence ID" value="CAG8741438.1"/>
    <property type="molecule type" value="Genomic_DNA"/>
</dbReference>
<dbReference type="AlphaFoldDB" id="A0A9N9IKS9"/>
<protein>
    <submittedName>
        <fullName evidence="1">15039_t:CDS:1</fullName>
    </submittedName>
</protein>
<evidence type="ECO:0000313" key="2">
    <source>
        <dbReference type="Proteomes" id="UP000789342"/>
    </source>
</evidence>
<reference evidence="1" key="1">
    <citation type="submission" date="2021-06" db="EMBL/GenBank/DDBJ databases">
        <authorList>
            <person name="Kallberg Y."/>
            <person name="Tangrot J."/>
            <person name="Rosling A."/>
        </authorList>
    </citation>
    <scope>NUCLEOTIDE SEQUENCE</scope>
    <source>
        <strain evidence="1">CL551</strain>
    </source>
</reference>
<accession>A0A9N9IKS9</accession>
<sequence length="59" mass="6603">IFQTGNHFLYLKPSLGECCHVVKGKTEVKNREKKSPLKGKLQGTQNSFRGYFTSGFGLP</sequence>